<dbReference type="Pfam" id="PF01850">
    <property type="entry name" value="PIN"/>
    <property type="match status" value="1"/>
</dbReference>
<accession>T0YLL6</accession>
<evidence type="ECO:0000259" key="1">
    <source>
        <dbReference type="Pfam" id="PF01850"/>
    </source>
</evidence>
<reference evidence="2" key="1">
    <citation type="submission" date="2013-08" db="EMBL/GenBank/DDBJ databases">
        <authorList>
            <person name="Mendez C."/>
            <person name="Richter M."/>
            <person name="Ferrer M."/>
            <person name="Sanchez J."/>
        </authorList>
    </citation>
    <scope>NUCLEOTIDE SEQUENCE</scope>
</reference>
<reference evidence="2" key="2">
    <citation type="journal article" date="2014" name="ISME J.">
        <title>Microbial stratification in low pH oxic and suboxic macroscopic growths along an acid mine drainage.</title>
        <authorList>
            <person name="Mendez-Garcia C."/>
            <person name="Mesa V."/>
            <person name="Sprenger R.R."/>
            <person name="Richter M."/>
            <person name="Diez M.S."/>
            <person name="Solano J."/>
            <person name="Bargiela R."/>
            <person name="Golyshina O.V."/>
            <person name="Manteca A."/>
            <person name="Ramos J.L."/>
            <person name="Gallego J.R."/>
            <person name="Llorente I."/>
            <person name="Martins Dos Santos V.A."/>
            <person name="Jensen O.N."/>
            <person name="Pelaez A.I."/>
            <person name="Sanchez J."/>
            <person name="Ferrer M."/>
        </authorList>
    </citation>
    <scope>NUCLEOTIDE SEQUENCE</scope>
</reference>
<feature type="non-terminal residue" evidence="2">
    <location>
        <position position="1"/>
    </location>
</feature>
<sequence length="76" mass="8394">AGRELDLFLHRAKVQTVAVDEEQAELARAAWRRYGKGRHPAGMNFGDLFAYALARASGEDLLFKGDDFTKTDIAPA</sequence>
<dbReference type="AlphaFoldDB" id="T0YLL6"/>
<proteinExistence type="predicted"/>
<gene>
    <name evidence="2" type="ORF">B2A_12193</name>
</gene>
<dbReference type="InterPro" id="IPR002716">
    <property type="entry name" value="PIN_dom"/>
</dbReference>
<dbReference type="EMBL" id="AUZZ01008789">
    <property type="protein sequence ID" value="EQD36326.1"/>
    <property type="molecule type" value="Genomic_DNA"/>
</dbReference>
<dbReference type="SUPFAM" id="SSF88723">
    <property type="entry name" value="PIN domain-like"/>
    <property type="match status" value="1"/>
</dbReference>
<organism evidence="2">
    <name type="scientific">mine drainage metagenome</name>
    <dbReference type="NCBI Taxonomy" id="410659"/>
    <lineage>
        <taxon>unclassified sequences</taxon>
        <taxon>metagenomes</taxon>
        <taxon>ecological metagenomes</taxon>
    </lineage>
</organism>
<evidence type="ECO:0000313" key="2">
    <source>
        <dbReference type="EMBL" id="EQD36326.1"/>
    </source>
</evidence>
<feature type="domain" description="PIN" evidence="1">
    <location>
        <begin position="4"/>
        <end position="72"/>
    </location>
</feature>
<dbReference type="Gene3D" id="3.40.50.1010">
    <property type="entry name" value="5'-nuclease"/>
    <property type="match status" value="1"/>
</dbReference>
<protein>
    <submittedName>
        <fullName evidence="2">PilT protein domain protein</fullName>
    </submittedName>
</protein>
<name>T0YLL6_9ZZZZ</name>
<dbReference type="CDD" id="cd09871">
    <property type="entry name" value="PIN_MtVapC28-VapC30-like"/>
    <property type="match status" value="1"/>
</dbReference>
<dbReference type="InterPro" id="IPR029060">
    <property type="entry name" value="PIN-like_dom_sf"/>
</dbReference>
<comment type="caution">
    <text evidence="2">The sequence shown here is derived from an EMBL/GenBank/DDBJ whole genome shotgun (WGS) entry which is preliminary data.</text>
</comment>